<dbReference type="InterPro" id="IPR051050">
    <property type="entry name" value="Lipid_II_flippase_MurJ/MviN"/>
</dbReference>
<keyword evidence="2" id="KW-1003">Cell membrane</keyword>
<feature type="transmembrane region" description="Helical" evidence="8">
    <location>
        <begin position="344"/>
        <end position="367"/>
    </location>
</feature>
<evidence type="ECO:0000313" key="9">
    <source>
        <dbReference type="EMBL" id="GIH77150.1"/>
    </source>
</evidence>
<feature type="transmembrane region" description="Helical" evidence="8">
    <location>
        <begin position="440"/>
        <end position="464"/>
    </location>
</feature>
<dbReference type="RefSeq" id="WP_203891736.1">
    <property type="nucleotide sequence ID" value="NZ_BOOH01000025.1"/>
</dbReference>
<feature type="transmembrane region" description="Helical" evidence="8">
    <location>
        <begin position="476"/>
        <end position="497"/>
    </location>
</feature>
<feature type="transmembrane region" description="Helical" evidence="8">
    <location>
        <begin position="262"/>
        <end position="283"/>
    </location>
</feature>
<feature type="transmembrane region" description="Helical" evidence="8">
    <location>
        <begin position="12"/>
        <end position="32"/>
    </location>
</feature>
<feature type="transmembrane region" description="Helical" evidence="8">
    <location>
        <begin position="145"/>
        <end position="169"/>
    </location>
</feature>
<name>A0A8J3W608_9ACTN</name>
<evidence type="ECO:0000256" key="2">
    <source>
        <dbReference type="ARBA" id="ARBA00022475"/>
    </source>
</evidence>
<keyword evidence="6 8" id="KW-1133">Transmembrane helix</keyword>
<dbReference type="GO" id="GO:0015648">
    <property type="term" value="F:lipid-linked peptidoglycan transporter activity"/>
    <property type="evidence" value="ECO:0007669"/>
    <property type="project" value="TreeGrafter"/>
</dbReference>
<feature type="transmembrane region" description="Helical" evidence="8">
    <location>
        <begin position="379"/>
        <end position="400"/>
    </location>
</feature>
<evidence type="ECO:0000256" key="1">
    <source>
        <dbReference type="ARBA" id="ARBA00004651"/>
    </source>
</evidence>
<dbReference type="GO" id="GO:0005886">
    <property type="term" value="C:plasma membrane"/>
    <property type="evidence" value="ECO:0007669"/>
    <property type="project" value="UniProtKB-SubCell"/>
</dbReference>
<evidence type="ECO:0000256" key="5">
    <source>
        <dbReference type="ARBA" id="ARBA00022984"/>
    </source>
</evidence>
<dbReference type="GO" id="GO:0009252">
    <property type="term" value="P:peptidoglycan biosynthetic process"/>
    <property type="evidence" value="ECO:0007669"/>
    <property type="project" value="UniProtKB-KW"/>
</dbReference>
<sequence>MIRKIGQGVAGAALLIGIVTVAARLVGFGRYYVQSQTVANDCLSTVYNTANYVPNIVFELVAGGALAGMAVPVLASAAARSDDDPEARAEAGRITSALLTWAMLVLVPLTLLIAVFAGPIVALLVGDVGGAGTTDRCDVSQVIGAGADMLIVFAPRMIFFGLAVVLYGVLQAHRRFLGPALAPLVSSLLIIVSHLAFETVNGEAAGDLGELTTAGELILSLGATVAAAAMVVTVIGPVARLRLRLRPSLSFPPGAGARARRLATAGLAVLVAQQITLTAVVGLTNDLGGEGRIGFYTYAWALYQLPYAVLAVPITTSSFPTLSTRAAEGDREGFDGLAASTTRVTLLAMGLAAGVMAAVAMPVSRVFLEGTEGGIPAEMAAGVTLFAPGLIGYALMTHLARVLYACGRGRSAALTSVAGWGVALGAQVVLAHAAEGPGDVVGRLALGSTAGMTVGGILLALAVLRARGRQALAGAWRALLASAAGGAAAYGAGLAVATAFGDVSKWMCVPVGAGAALAGAVAFAAVAAVIDGPDARALLRRGRQR</sequence>
<evidence type="ECO:0000256" key="7">
    <source>
        <dbReference type="ARBA" id="ARBA00023136"/>
    </source>
</evidence>
<feature type="transmembrane region" description="Helical" evidence="8">
    <location>
        <begin position="176"/>
        <end position="197"/>
    </location>
</feature>
<evidence type="ECO:0000313" key="10">
    <source>
        <dbReference type="Proteomes" id="UP000616724"/>
    </source>
</evidence>
<feature type="transmembrane region" description="Helical" evidence="8">
    <location>
        <begin position="303"/>
        <end position="323"/>
    </location>
</feature>
<dbReference type="EMBL" id="BOOH01000025">
    <property type="protein sequence ID" value="GIH77150.1"/>
    <property type="molecule type" value="Genomic_DNA"/>
</dbReference>
<feature type="transmembrane region" description="Helical" evidence="8">
    <location>
        <begin position="509"/>
        <end position="530"/>
    </location>
</feature>
<keyword evidence="7 8" id="KW-0472">Membrane</keyword>
<evidence type="ECO:0000256" key="4">
    <source>
        <dbReference type="ARBA" id="ARBA00022960"/>
    </source>
</evidence>
<feature type="transmembrane region" description="Helical" evidence="8">
    <location>
        <begin position="98"/>
        <end position="125"/>
    </location>
</feature>
<dbReference type="InterPro" id="IPR004268">
    <property type="entry name" value="MurJ"/>
</dbReference>
<evidence type="ECO:0000256" key="8">
    <source>
        <dbReference type="SAM" id="Phobius"/>
    </source>
</evidence>
<keyword evidence="3 8" id="KW-0812">Transmembrane</keyword>
<gene>
    <name evidence="9" type="ORF">Plo01_35790</name>
</gene>
<dbReference type="AlphaFoldDB" id="A0A8J3W608"/>
<proteinExistence type="predicted"/>
<dbReference type="PANTHER" id="PTHR47019:SF1">
    <property type="entry name" value="LIPID II FLIPPASE MURJ"/>
    <property type="match status" value="1"/>
</dbReference>
<dbReference type="PANTHER" id="PTHR47019">
    <property type="entry name" value="LIPID II FLIPPASE MURJ"/>
    <property type="match status" value="1"/>
</dbReference>
<dbReference type="Proteomes" id="UP000616724">
    <property type="component" value="Unassembled WGS sequence"/>
</dbReference>
<comment type="caution">
    <text evidence="9">The sequence shown here is derived from an EMBL/GenBank/DDBJ whole genome shotgun (WGS) entry which is preliminary data.</text>
</comment>
<keyword evidence="4" id="KW-0133">Cell shape</keyword>
<keyword evidence="5" id="KW-0573">Peptidoglycan synthesis</keyword>
<dbReference type="GO" id="GO:0008360">
    <property type="term" value="P:regulation of cell shape"/>
    <property type="evidence" value="ECO:0007669"/>
    <property type="project" value="UniProtKB-KW"/>
</dbReference>
<evidence type="ECO:0000256" key="6">
    <source>
        <dbReference type="ARBA" id="ARBA00022989"/>
    </source>
</evidence>
<organism evidence="9 10">
    <name type="scientific">Planobispora longispora</name>
    <dbReference type="NCBI Taxonomy" id="28887"/>
    <lineage>
        <taxon>Bacteria</taxon>
        <taxon>Bacillati</taxon>
        <taxon>Actinomycetota</taxon>
        <taxon>Actinomycetes</taxon>
        <taxon>Streptosporangiales</taxon>
        <taxon>Streptosporangiaceae</taxon>
        <taxon>Planobispora</taxon>
    </lineage>
</organism>
<accession>A0A8J3W608</accession>
<protein>
    <recommendedName>
        <fullName evidence="11">Virulence factor MviN</fullName>
    </recommendedName>
</protein>
<dbReference type="Pfam" id="PF03023">
    <property type="entry name" value="MurJ"/>
    <property type="match status" value="1"/>
</dbReference>
<feature type="transmembrane region" description="Helical" evidence="8">
    <location>
        <begin position="217"/>
        <end position="241"/>
    </location>
</feature>
<keyword evidence="10" id="KW-1185">Reference proteome</keyword>
<evidence type="ECO:0008006" key="11">
    <source>
        <dbReference type="Google" id="ProtNLM"/>
    </source>
</evidence>
<dbReference type="GO" id="GO:0034204">
    <property type="term" value="P:lipid translocation"/>
    <property type="evidence" value="ECO:0007669"/>
    <property type="project" value="TreeGrafter"/>
</dbReference>
<comment type="subcellular location">
    <subcellularLocation>
        <location evidence="1">Cell membrane</location>
        <topology evidence="1">Multi-pass membrane protein</topology>
    </subcellularLocation>
</comment>
<evidence type="ECO:0000256" key="3">
    <source>
        <dbReference type="ARBA" id="ARBA00022692"/>
    </source>
</evidence>
<reference evidence="9 10" key="1">
    <citation type="submission" date="2021-01" db="EMBL/GenBank/DDBJ databases">
        <title>Whole genome shotgun sequence of Planobispora longispora NBRC 13918.</title>
        <authorList>
            <person name="Komaki H."/>
            <person name="Tamura T."/>
        </authorList>
    </citation>
    <scope>NUCLEOTIDE SEQUENCE [LARGE SCALE GENOMIC DNA]</scope>
    <source>
        <strain evidence="9 10">NBRC 13918</strain>
    </source>
</reference>
<feature type="transmembrane region" description="Helical" evidence="8">
    <location>
        <begin position="52"/>
        <end position="77"/>
    </location>
</feature>
<feature type="transmembrane region" description="Helical" evidence="8">
    <location>
        <begin position="412"/>
        <end position="434"/>
    </location>
</feature>